<evidence type="ECO:0000256" key="9">
    <source>
        <dbReference type="SAM" id="SignalP"/>
    </source>
</evidence>
<feature type="transmembrane region" description="Helical" evidence="8">
    <location>
        <begin position="173"/>
        <end position="193"/>
    </location>
</feature>
<organism evidence="11 12">
    <name type="scientific">Caenorhabditis briggsae</name>
    <dbReference type="NCBI Taxonomy" id="6238"/>
    <lineage>
        <taxon>Eukaryota</taxon>
        <taxon>Metazoa</taxon>
        <taxon>Ecdysozoa</taxon>
        <taxon>Nematoda</taxon>
        <taxon>Chromadorea</taxon>
        <taxon>Rhabditida</taxon>
        <taxon>Rhabditina</taxon>
        <taxon>Rhabditomorpha</taxon>
        <taxon>Rhabditoidea</taxon>
        <taxon>Rhabditidae</taxon>
        <taxon>Peloderinae</taxon>
        <taxon>Caenorhabditis</taxon>
    </lineage>
</organism>
<sequence>MYKNVSFVCQKVIMLLLFPLVPRPLSQKQCNTTLRTGACSDKKKDTRQLSISFVFISKMQSNTDSSGTSGTYSQTVGLLYVFNLIVGTGALALPKAFQSAGWLLSISLLTFSAFMSYVAATFVIEALSVANAVLSKKRRVEYDDVVVADGPSTFEIAKKVEVSEMASMFLSKVSLVFSYFAIIIYLFGDLAIYSTTVPKSVMNIVCSTINASIVKSSDPCHESWPEILTRMTVYRFFVIVFVVVVCLPMVIAGITKTRHIQIMTTLSRWAAFILMISLATMQLSSQGAAAHPPAYNFHGFGSLFGCAVYAFMCHHSIPSLITPMRTKENVFGKIAVVYGIVGVFYFTLSLTGAFAFEHVQDIYTLNFLHDDNTSLVYSIIDYFLALFPIITLTSSYPIIALTLINNFKVVKDILCPKTGQENESLLEADNQIEDNDTDDEREARNGNPARNEKTIFDVLVPTLVLALPTFLSLLTDDMLLLASITGSFPGVAVQFAIPCLLVTAARKHARSVLNFPVPRKNNSPFQSPFWIMLISSWAGFSMIMVLLNLVGVKF</sequence>
<protein>
    <recommendedName>
        <fullName evidence="10">Amino acid transporter transmembrane domain-containing protein</fullName>
    </recommendedName>
</protein>
<dbReference type="AlphaFoldDB" id="A0AAE9JPF5"/>
<feature type="transmembrane region" description="Helical" evidence="8">
    <location>
        <begin position="103"/>
        <end position="129"/>
    </location>
</feature>
<name>A0AAE9JPF5_CAEBR</name>
<evidence type="ECO:0000256" key="1">
    <source>
        <dbReference type="ARBA" id="ARBA00004141"/>
    </source>
</evidence>
<feature type="chain" id="PRO_5042036037" description="Amino acid transporter transmembrane domain-containing protein" evidence="9">
    <location>
        <begin position="27"/>
        <end position="554"/>
    </location>
</feature>
<evidence type="ECO:0000313" key="12">
    <source>
        <dbReference type="Proteomes" id="UP000829354"/>
    </source>
</evidence>
<dbReference type="EMBL" id="CP092625">
    <property type="protein sequence ID" value="UMM40263.1"/>
    <property type="molecule type" value="Genomic_DNA"/>
</dbReference>
<accession>A0AAE9JPF5</accession>
<feature type="transmembrane region" description="Helical" evidence="8">
    <location>
        <begin position="480"/>
        <end position="505"/>
    </location>
</feature>
<dbReference type="Pfam" id="PF01490">
    <property type="entry name" value="Aa_trans"/>
    <property type="match status" value="1"/>
</dbReference>
<evidence type="ECO:0000256" key="2">
    <source>
        <dbReference type="ARBA" id="ARBA00022692"/>
    </source>
</evidence>
<feature type="region of interest" description="Disordered" evidence="7">
    <location>
        <begin position="425"/>
        <end position="447"/>
    </location>
</feature>
<dbReference type="GO" id="GO:0016020">
    <property type="term" value="C:membrane"/>
    <property type="evidence" value="ECO:0007669"/>
    <property type="project" value="UniProtKB-SubCell"/>
</dbReference>
<keyword evidence="5" id="KW-0325">Glycoprotein</keyword>
<evidence type="ECO:0000259" key="10">
    <source>
        <dbReference type="Pfam" id="PF01490"/>
    </source>
</evidence>
<feature type="signal peptide" evidence="9">
    <location>
        <begin position="1"/>
        <end position="26"/>
    </location>
</feature>
<proteinExistence type="inferred from homology"/>
<evidence type="ECO:0000256" key="5">
    <source>
        <dbReference type="ARBA" id="ARBA00023180"/>
    </source>
</evidence>
<dbReference type="InterPro" id="IPR013057">
    <property type="entry name" value="AA_transpt_TM"/>
</dbReference>
<feature type="transmembrane region" description="Helical" evidence="8">
    <location>
        <begin position="376"/>
        <end position="404"/>
    </location>
</feature>
<feature type="transmembrane region" description="Helical" evidence="8">
    <location>
        <begin position="266"/>
        <end position="283"/>
    </location>
</feature>
<feature type="transmembrane region" description="Helical" evidence="8">
    <location>
        <begin position="454"/>
        <end position="474"/>
    </location>
</feature>
<dbReference type="Proteomes" id="UP000829354">
    <property type="component" value="Chromosome X"/>
</dbReference>
<reference evidence="11 12" key="1">
    <citation type="submission" date="2022-04" db="EMBL/GenBank/DDBJ databases">
        <title>Chromosome-level reference genomes for two strains of Caenorhabditis briggsae: an improved platform for comparative genomics.</title>
        <authorList>
            <person name="Stevens L."/>
            <person name="Andersen E."/>
        </authorList>
    </citation>
    <scope>NUCLEOTIDE SEQUENCE [LARGE SCALE GENOMIC DNA]</scope>
    <source>
        <strain evidence="11">VX34</strain>
        <tissue evidence="11">Whole-organism</tissue>
    </source>
</reference>
<keyword evidence="9" id="KW-0732">Signal</keyword>
<gene>
    <name evidence="11" type="ORF">L5515_016957</name>
</gene>
<evidence type="ECO:0000256" key="7">
    <source>
        <dbReference type="SAM" id="MobiDB-lite"/>
    </source>
</evidence>
<keyword evidence="2 8" id="KW-0812">Transmembrane</keyword>
<feature type="transmembrane region" description="Helical" evidence="8">
    <location>
        <begin position="529"/>
        <end position="550"/>
    </location>
</feature>
<dbReference type="PANTHER" id="PTHR16189">
    <property type="entry name" value="TRANSMEMBRANE PROTEIN 104-RELATED"/>
    <property type="match status" value="1"/>
</dbReference>
<feature type="domain" description="Amino acid transporter transmembrane" evidence="10">
    <location>
        <begin position="75"/>
        <end position="514"/>
    </location>
</feature>
<feature type="transmembrane region" description="Helical" evidence="8">
    <location>
        <begin position="295"/>
        <end position="313"/>
    </location>
</feature>
<comment type="similarity">
    <text evidence="6">Belongs to the TMEM104 family.</text>
</comment>
<evidence type="ECO:0000256" key="4">
    <source>
        <dbReference type="ARBA" id="ARBA00023136"/>
    </source>
</evidence>
<keyword evidence="3 8" id="KW-1133">Transmembrane helix</keyword>
<comment type="subcellular location">
    <subcellularLocation>
        <location evidence="1">Membrane</location>
        <topology evidence="1">Multi-pass membrane protein</topology>
    </subcellularLocation>
</comment>
<evidence type="ECO:0000313" key="11">
    <source>
        <dbReference type="EMBL" id="UMM40263.1"/>
    </source>
</evidence>
<evidence type="ECO:0000256" key="6">
    <source>
        <dbReference type="ARBA" id="ARBA00038166"/>
    </source>
</evidence>
<feature type="transmembrane region" description="Helical" evidence="8">
    <location>
        <begin position="334"/>
        <end position="356"/>
    </location>
</feature>
<keyword evidence="4 8" id="KW-0472">Membrane</keyword>
<feature type="compositionally biased region" description="Acidic residues" evidence="7">
    <location>
        <begin position="425"/>
        <end position="440"/>
    </location>
</feature>
<keyword evidence="12" id="KW-1185">Reference proteome</keyword>
<feature type="transmembrane region" description="Helical" evidence="8">
    <location>
        <begin position="233"/>
        <end position="254"/>
    </location>
</feature>
<evidence type="ECO:0000256" key="3">
    <source>
        <dbReference type="ARBA" id="ARBA00022989"/>
    </source>
</evidence>
<evidence type="ECO:0000256" key="8">
    <source>
        <dbReference type="SAM" id="Phobius"/>
    </source>
</evidence>
<feature type="transmembrane region" description="Helical" evidence="8">
    <location>
        <begin position="78"/>
        <end position="97"/>
    </location>
</feature>
<dbReference type="PANTHER" id="PTHR16189:SF0">
    <property type="entry name" value="TRANSMEMBRANE PROTEIN 104"/>
    <property type="match status" value="1"/>
</dbReference>